<proteinExistence type="predicted"/>
<dbReference type="EMBL" id="FOCV01000007">
    <property type="protein sequence ID" value="SEN79454.1"/>
    <property type="molecule type" value="Genomic_DNA"/>
</dbReference>
<reference evidence="3" key="3">
    <citation type="submission" date="2016-10" db="EMBL/GenBank/DDBJ databases">
        <authorList>
            <person name="Wibberg D."/>
        </authorList>
    </citation>
    <scope>NUCLEOTIDE SEQUENCE [LARGE SCALE GENOMIC DNA]</scope>
</reference>
<reference evidence="1" key="1">
    <citation type="submission" date="2016-10" db="EMBL/GenBank/DDBJ databases">
        <authorList>
            <person name="de Groot N.N."/>
        </authorList>
    </citation>
    <scope>NUCLEOTIDE SEQUENCE [LARGE SCALE GENOMIC DNA]</scope>
    <source>
        <strain evidence="1">CCBAU85039</strain>
    </source>
</reference>
<dbReference type="EMBL" id="FNXB01000009">
    <property type="protein sequence ID" value="SEH76482.1"/>
    <property type="molecule type" value="Genomic_DNA"/>
</dbReference>
<accession>A0A1H8JF67</accession>
<evidence type="ECO:0000313" key="1">
    <source>
        <dbReference type="EMBL" id="SEH76482.1"/>
    </source>
</evidence>
<evidence type="ECO:0000313" key="2">
    <source>
        <dbReference type="EMBL" id="SEN79454.1"/>
    </source>
</evidence>
<dbReference type="RefSeq" id="WP_072374588.1">
    <property type="nucleotide sequence ID" value="NZ_FNXB01000009.1"/>
</dbReference>
<keyword evidence="4" id="KW-1185">Reference proteome</keyword>
<dbReference type="Proteomes" id="UP000198939">
    <property type="component" value="Unassembled WGS sequence"/>
</dbReference>
<sequence length="74" mass="8078">MTNIGSAKYSAEDMGRSRECEAVSKVAVTDVVRRAVAAGWREEEIAHHLAGAADIYVIYLATKPKRRLMAANSN</sequence>
<evidence type="ECO:0000313" key="4">
    <source>
        <dbReference type="Proteomes" id="UP000198939"/>
    </source>
</evidence>
<dbReference type="Proteomes" id="UP000183063">
    <property type="component" value="Unassembled WGS sequence"/>
</dbReference>
<name>A0A1H8JF67_9HYPH</name>
<protein>
    <submittedName>
        <fullName evidence="1">Uncharacterized protein</fullName>
    </submittedName>
</protein>
<dbReference type="AlphaFoldDB" id="A0A1H8JF67"/>
<organism evidence="1 3">
    <name type="scientific">Rhizobium tibeticum</name>
    <dbReference type="NCBI Taxonomy" id="501024"/>
    <lineage>
        <taxon>Bacteria</taxon>
        <taxon>Pseudomonadati</taxon>
        <taxon>Pseudomonadota</taxon>
        <taxon>Alphaproteobacteria</taxon>
        <taxon>Hyphomicrobiales</taxon>
        <taxon>Rhizobiaceae</taxon>
        <taxon>Rhizobium/Agrobacterium group</taxon>
        <taxon>Rhizobium</taxon>
    </lineage>
</organism>
<reference evidence="2 4" key="2">
    <citation type="submission" date="2016-10" db="EMBL/GenBank/DDBJ databases">
        <authorList>
            <person name="Varghese N."/>
            <person name="Submissions S."/>
        </authorList>
    </citation>
    <scope>NUCLEOTIDE SEQUENCE [LARGE SCALE GENOMIC DNA]</scope>
    <source>
        <strain evidence="2 4">CGMCC 1.7071</strain>
    </source>
</reference>
<gene>
    <name evidence="1" type="ORF">RTCCBAU85039_2232</name>
    <name evidence="2" type="ORF">SAMN05216228_1007227</name>
</gene>
<evidence type="ECO:0000313" key="3">
    <source>
        <dbReference type="Proteomes" id="UP000183063"/>
    </source>
</evidence>
<dbReference type="OrthoDB" id="8373241at2"/>